<proteinExistence type="predicted"/>
<evidence type="ECO:0000259" key="4">
    <source>
        <dbReference type="PROSITE" id="PS50995"/>
    </source>
</evidence>
<evidence type="ECO:0000313" key="5">
    <source>
        <dbReference type="EMBL" id="RJO79986.1"/>
    </source>
</evidence>
<feature type="domain" description="HTH marR-type" evidence="4">
    <location>
        <begin position="8"/>
        <end position="138"/>
    </location>
</feature>
<dbReference type="GO" id="GO:0006950">
    <property type="term" value="P:response to stress"/>
    <property type="evidence" value="ECO:0007669"/>
    <property type="project" value="TreeGrafter"/>
</dbReference>
<comment type="caution">
    <text evidence="5">The sequence shown here is derived from an EMBL/GenBank/DDBJ whole genome shotgun (WGS) entry which is preliminary data.</text>
</comment>
<keyword evidence="6" id="KW-1185">Reference proteome</keyword>
<keyword evidence="3" id="KW-0804">Transcription</keyword>
<dbReference type="GO" id="GO:0003700">
    <property type="term" value="F:DNA-binding transcription factor activity"/>
    <property type="evidence" value="ECO:0007669"/>
    <property type="project" value="InterPro"/>
</dbReference>
<dbReference type="PANTHER" id="PTHR33164:SF64">
    <property type="entry name" value="TRANSCRIPTIONAL REGULATOR SLYA"/>
    <property type="match status" value="1"/>
</dbReference>
<reference evidence="5 6" key="1">
    <citation type="submission" date="2018-09" db="EMBL/GenBank/DDBJ databases">
        <title>YIM PH21274 draft genome.</title>
        <authorList>
            <person name="Miao C."/>
        </authorList>
    </citation>
    <scope>NUCLEOTIDE SEQUENCE [LARGE SCALE GENOMIC DNA]</scope>
    <source>
        <strain evidence="5 6">YIM PH 21724</strain>
    </source>
</reference>
<sequence length="148" mass="16175">MDDDSTALVELARSVRRASQELDRAIATCTGEHSVGRWHVLSAVADGAGRSMTQLTEATLLAGASLTRLIDGMISDNLVHRRVDEADRRRVLVFPTRRGLLAYQVMNRTLAESGLDAFGADRSRMTRTLDAFVDRLHDTRGAAAIPAK</sequence>
<accession>A0A3A4KUA4</accession>
<dbReference type="InterPro" id="IPR036388">
    <property type="entry name" value="WH-like_DNA-bd_sf"/>
</dbReference>
<evidence type="ECO:0000313" key="6">
    <source>
        <dbReference type="Proteomes" id="UP000266677"/>
    </source>
</evidence>
<dbReference type="Pfam" id="PF12802">
    <property type="entry name" value="MarR_2"/>
    <property type="match status" value="1"/>
</dbReference>
<keyword evidence="2" id="KW-0238">DNA-binding</keyword>
<keyword evidence="1" id="KW-0805">Transcription regulation</keyword>
<organism evidence="5 6">
    <name type="scientific">Nocardia panacis</name>
    <dbReference type="NCBI Taxonomy" id="2340916"/>
    <lineage>
        <taxon>Bacteria</taxon>
        <taxon>Bacillati</taxon>
        <taxon>Actinomycetota</taxon>
        <taxon>Actinomycetes</taxon>
        <taxon>Mycobacteriales</taxon>
        <taxon>Nocardiaceae</taxon>
        <taxon>Nocardia</taxon>
    </lineage>
</organism>
<dbReference type="EMBL" id="QZFU01000006">
    <property type="protein sequence ID" value="RJO79986.1"/>
    <property type="molecule type" value="Genomic_DNA"/>
</dbReference>
<dbReference type="SUPFAM" id="SSF46785">
    <property type="entry name" value="Winged helix' DNA-binding domain"/>
    <property type="match status" value="1"/>
</dbReference>
<dbReference type="SMART" id="SM00347">
    <property type="entry name" value="HTH_MARR"/>
    <property type="match status" value="1"/>
</dbReference>
<dbReference type="PROSITE" id="PS50995">
    <property type="entry name" value="HTH_MARR_2"/>
    <property type="match status" value="1"/>
</dbReference>
<protein>
    <submittedName>
        <fullName evidence="5">MarR family transcriptional regulator</fullName>
    </submittedName>
</protein>
<evidence type="ECO:0000256" key="2">
    <source>
        <dbReference type="ARBA" id="ARBA00023125"/>
    </source>
</evidence>
<evidence type="ECO:0000256" key="3">
    <source>
        <dbReference type="ARBA" id="ARBA00023163"/>
    </source>
</evidence>
<name>A0A3A4KUA4_9NOCA</name>
<evidence type="ECO:0000256" key="1">
    <source>
        <dbReference type="ARBA" id="ARBA00023015"/>
    </source>
</evidence>
<dbReference type="Proteomes" id="UP000266677">
    <property type="component" value="Unassembled WGS sequence"/>
</dbReference>
<dbReference type="AlphaFoldDB" id="A0A3A4KUA4"/>
<dbReference type="OrthoDB" id="4629660at2"/>
<gene>
    <name evidence="5" type="ORF">D5S18_01700</name>
</gene>
<dbReference type="InterPro" id="IPR039422">
    <property type="entry name" value="MarR/SlyA-like"/>
</dbReference>
<dbReference type="PANTHER" id="PTHR33164">
    <property type="entry name" value="TRANSCRIPTIONAL REGULATOR, MARR FAMILY"/>
    <property type="match status" value="1"/>
</dbReference>
<dbReference type="RefSeq" id="WP_120037180.1">
    <property type="nucleotide sequence ID" value="NZ_QZFU01000006.1"/>
</dbReference>
<dbReference type="InterPro" id="IPR000835">
    <property type="entry name" value="HTH_MarR-typ"/>
</dbReference>
<dbReference type="GO" id="GO:0003677">
    <property type="term" value="F:DNA binding"/>
    <property type="evidence" value="ECO:0007669"/>
    <property type="project" value="UniProtKB-KW"/>
</dbReference>
<dbReference type="InterPro" id="IPR036390">
    <property type="entry name" value="WH_DNA-bd_sf"/>
</dbReference>
<dbReference type="Gene3D" id="1.10.10.10">
    <property type="entry name" value="Winged helix-like DNA-binding domain superfamily/Winged helix DNA-binding domain"/>
    <property type="match status" value="1"/>
</dbReference>